<feature type="compositionally biased region" description="Basic and acidic residues" evidence="2">
    <location>
        <begin position="463"/>
        <end position="472"/>
    </location>
</feature>
<evidence type="ECO:0000313" key="6">
    <source>
        <dbReference type="Proteomes" id="UP000245533"/>
    </source>
</evidence>
<keyword evidence="1" id="KW-0175">Coiled coil</keyword>
<comment type="caution">
    <text evidence="5">The sequence shown here is derived from an EMBL/GenBank/DDBJ whole genome shotgun (WGS) entry which is preliminary data.</text>
</comment>
<accession>A0A316TVH3</accession>
<dbReference type="InterPro" id="IPR052173">
    <property type="entry name" value="Beta-lactam_resp_regulator"/>
</dbReference>
<feature type="domain" description="Peptidase M56" evidence="4">
    <location>
        <begin position="167"/>
        <end position="264"/>
    </location>
</feature>
<feature type="region of interest" description="Disordered" evidence="2">
    <location>
        <begin position="447"/>
        <end position="472"/>
    </location>
</feature>
<evidence type="ECO:0000259" key="4">
    <source>
        <dbReference type="Pfam" id="PF05569"/>
    </source>
</evidence>
<sequence>MIIYLVKSALCLLLLLGLYHLFLERERMHHFNRAYLLLTLFMAVAAPLMPFGIIENWLPGVAAADLASGRFSESVQPVLPVSDKASIGHPSIPSKPTIIILAASLYILITAVLLIKFLAGIHFLLSSMRRFKTAMYGNSIVVLLKKQTGPFSFLNCIFVNEREYLDGKIGREIIIHEQTHIRQRHSWDILAVEIIRILFWFNPLFYRLKRAMQLNHEFIADRAVLQKTGNRSRYQHILFRALQPASGNGMVSSFNYSLTKKRFQMMNRPRSQSDILFKQTVGVTILFTAMVLFGIQADAQTQDRKTLSIEIGTSQVIMLDGKEIHFSHLEQMLSTYDNPEEYVVHFKVHPNAPFGLITDVQRILRRTDLRRLNYSSEDTLKSDLVREARTLREARISMQIAEARFIQQSEAYMSLEAKESNLSRLQEAYQEVSNLYERLRNKQGDLTELGAEQLPPPPPFPPDPERRINNRN</sequence>
<dbReference type="RefSeq" id="WP_109644890.1">
    <property type="nucleotide sequence ID" value="NZ_QGGB01000003.1"/>
</dbReference>
<keyword evidence="6" id="KW-1185">Reference proteome</keyword>
<evidence type="ECO:0000313" key="5">
    <source>
        <dbReference type="EMBL" id="PWN07319.1"/>
    </source>
</evidence>
<dbReference type="CDD" id="cd07341">
    <property type="entry name" value="M56_BlaR1_MecR1_like"/>
    <property type="match status" value="1"/>
</dbReference>
<dbReference type="PANTHER" id="PTHR34978">
    <property type="entry name" value="POSSIBLE SENSOR-TRANSDUCER PROTEIN BLAR"/>
    <property type="match status" value="1"/>
</dbReference>
<feature type="transmembrane region" description="Helical" evidence="3">
    <location>
        <begin position="98"/>
        <end position="125"/>
    </location>
</feature>
<dbReference type="InterPro" id="IPR008756">
    <property type="entry name" value="Peptidase_M56"/>
</dbReference>
<dbReference type="Proteomes" id="UP000245533">
    <property type="component" value="Unassembled WGS sequence"/>
</dbReference>
<reference evidence="5 6" key="1">
    <citation type="submission" date="2018-05" db="EMBL/GenBank/DDBJ databases">
        <title>Rhodohalobacter halophilus gen. nov., sp. nov., a moderately halophilic member of the family Balneolaceae.</title>
        <authorList>
            <person name="Liu Z.-W."/>
        </authorList>
    </citation>
    <scope>NUCLEOTIDE SEQUENCE [LARGE SCALE GENOMIC DNA]</scope>
    <source>
        <strain evidence="5 6">8A47</strain>
    </source>
</reference>
<feature type="transmembrane region" description="Helical" evidence="3">
    <location>
        <begin position="6"/>
        <end position="23"/>
    </location>
</feature>
<name>A0A316TVH3_9BACT</name>
<feature type="transmembrane region" description="Helical" evidence="3">
    <location>
        <begin position="275"/>
        <end position="295"/>
    </location>
</feature>
<keyword evidence="3" id="KW-0812">Transmembrane</keyword>
<dbReference type="AlphaFoldDB" id="A0A316TVH3"/>
<organism evidence="5 6">
    <name type="scientific">Rhodohalobacter mucosus</name>
    <dbReference type="NCBI Taxonomy" id="2079485"/>
    <lineage>
        <taxon>Bacteria</taxon>
        <taxon>Pseudomonadati</taxon>
        <taxon>Balneolota</taxon>
        <taxon>Balneolia</taxon>
        <taxon>Balneolales</taxon>
        <taxon>Balneolaceae</taxon>
        <taxon>Rhodohalobacter</taxon>
    </lineage>
</organism>
<keyword evidence="3" id="KW-0472">Membrane</keyword>
<evidence type="ECO:0000256" key="3">
    <source>
        <dbReference type="SAM" id="Phobius"/>
    </source>
</evidence>
<feature type="transmembrane region" description="Helical" evidence="3">
    <location>
        <begin position="35"/>
        <end position="54"/>
    </location>
</feature>
<keyword evidence="3" id="KW-1133">Transmembrane helix</keyword>
<dbReference type="Pfam" id="PF05569">
    <property type="entry name" value="Peptidase_M56"/>
    <property type="match status" value="1"/>
</dbReference>
<evidence type="ECO:0000256" key="2">
    <source>
        <dbReference type="SAM" id="MobiDB-lite"/>
    </source>
</evidence>
<protein>
    <recommendedName>
        <fullName evidence="4">Peptidase M56 domain-containing protein</fullName>
    </recommendedName>
</protein>
<dbReference type="EMBL" id="QGGB01000003">
    <property type="protein sequence ID" value="PWN07319.1"/>
    <property type="molecule type" value="Genomic_DNA"/>
</dbReference>
<evidence type="ECO:0000256" key="1">
    <source>
        <dbReference type="SAM" id="Coils"/>
    </source>
</evidence>
<gene>
    <name evidence="5" type="ORF">DDZ15_03360</name>
</gene>
<feature type="coiled-coil region" evidence="1">
    <location>
        <begin position="415"/>
        <end position="445"/>
    </location>
</feature>
<dbReference type="PANTHER" id="PTHR34978:SF3">
    <property type="entry name" value="SLR0241 PROTEIN"/>
    <property type="match status" value="1"/>
</dbReference>
<proteinExistence type="predicted"/>
<dbReference type="OrthoDB" id="1522859at2"/>